<dbReference type="Proteomes" id="UP000813461">
    <property type="component" value="Unassembled WGS sequence"/>
</dbReference>
<comment type="caution">
    <text evidence="3">The sequence shown here is derived from an EMBL/GenBank/DDBJ whole genome shotgun (WGS) entry which is preliminary data.</text>
</comment>
<protein>
    <recommendedName>
        <fullName evidence="2">BZIP domain-containing protein</fullName>
    </recommendedName>
</protein>
<organism evidence="3 4">
    <name type="scientific">Paraphoma chrysanthemicola</name>
    <dbReference type="NCBI Taxonomy" id="798071"/>
    <lineage>
        <taxon>Eukaryota</taxon>
        <taxon>Fungi</taxon>
        <taxon>Dikarya</taxon>
        <taxon>Ascomycota</taxon>
        <taxon>Pezizomycotina</taxon>
        <taxon>Dothideomycetes</taxon>
        <taxon>Pleosporomycetidae</taxon>
        <taxon>Pleosporales</taxon>
        <taxon>Pleosporineae</taxon>
        <taxon>Phaeosphaeriaceae</taxon>
        <taxon>Paraphoma</taxon>
    </lineage>
</organism>
<evidence type="ECO:0000313" key="4">
    <source>
        <dbReference type="Proteomes" id="UP000813461"/>
    </source>
</evidence>
<sequence length="256" mass="28447">MFSPTTLQSQAGSRPGRRPRRAEEGEELGKKPKKVNSEVRKQQNRIASRNYREKRKRKLQYLQQLIKDGSNDEQTPDTSPQQHEAHLRPLSADYEAGPSSSPFMLHANVDFQPVATSSTTVGNHGLAANTTIFDANTLPTTPAYPPFESSWSSPVYDPPPPVSLAWTMPTWAPVDYPPPPPPRSESFHFETSMSQTSFDPVHNPFHQPRHFAPSPENYALAAYGHYTGPQNQTPGIPNVSLPAPSSYFQGHFPGPH</sequence>
<feature type="compositionally biased region" description="Basic and acidic residues" evidence="1">
    <location>
        <begin position="21"/>
        <end position="41"/>
    </location>
</feature>
<dbReference type="EMBL" id="JAGMVJ010000002">
    <property type="protein sequence ID" value="KAH7092915.1"/>
    <property type="molecule type" value="Genomic_DNA"/>
</dbReference>
<proteinExistence type="predicted"/>
<evidence type="ECO:0000313" key="3">
    <source>
        <dbReference type="EMBL" id="KAH7092915.1"/>
    </source>
</evidence>
<dbReference type="AlphaFoldDB" id="A0A8K0W3P6"/>
<dbReference type="CDD" id="cd14688">
    <property type="entry name" value="bZIP_YAP"/>
    <property type="match status" value="1"/>
</dbReference>
<feature type="compositionally biased region" description="Polar residues" evidence="1">
    <location>
        <begin position="1"/>
        <end position="10"/>
    </location>
</feature>
<reference evidence="3" key="1">
    <citation type="journal article" date="2021" name="Nat. Commun.">
        <title>Genetic determinants of endophytism in the Arabidopsis root mycobiome.</title>
        <authorList>
            <person name="Mesny F."/>
            <person name="Miyauchi S."/>
            <person name="Thiergart T."/>
            <person name="Pickel B."/>
            <person name="Atanasova L."/>
            <person name="Karlsson M."/>
            <person name="Huettel B."/>
            <person name="Barry K.W."/>
            <person name="Haridas S."/>
            <person name="Chen C."/>
            <person name="Bauer D."/>
            <person name="Andreopoulos W."/>
            <person name="Pangilinan J."/>
            <person name="LaButti K."/>
            <person name="Riley R."/>
            <person name="Lipzen A."/>
            <person name="Clum A."/>
            <person name="Drula E."/>
            <person name="Henrissat B."/>
            <person name="Kohler A."/>
            <person name="Grigoriev I.V."/>
            <person name="Martin F.M."/>
            <person name="Hacquard S."/>
        </authorList>
    </citation>
    <scope>NUCLEOTIDE SEQUENCE</scope>
    <source>
        <strain evidence="3">MPI-SDFR-AT-0120</strain>
    </source>
</reference>
<dbReference type="Gene3D" id="1.20.5.170">
    <property type="match status" value="1"/>
</dbReference>
<feature type="compositionally biased region" description="Polar residues" evidence="1">
    <location>
        <begin position="72"/>
        <end position="82"/>
    </location>
</feature>
<evidence type="ECO:0000256" key="1">
    <source>
        <dbReference type="SAM" id="MobiDB-lite"/>
    </source>
</evidence>
<dbReference type="OrthoDB" id="2245989at2759"/>
<gene>
    <name evidence="3" type="ORF">FB567DRAFT_158382</name>
</gene>
<keyword evidence="4" id="KW-1185">Reference proteome</keyword>
<dbReference type="PROSITE" id="PS00036">
    <property type="entry name" value="BZIP_BASIC"/>
    <property type="match status" value="1"/>
</dbReference>
<accession>A0A8K0W3P6</accession>
<dbReference type="GO" id="GO:0003700">
    <property type="term" value="F:DNA-binding transcription factor activity"/>
    <property type="evidence" value="ECO:0007669"/>
    <property type="project" value="InterPro"/>
</dbReference>
<dbReference type="InterPro" id="IPR004827">
    <property type="entry name" value="bZIP"/>
</dbReference>
<evidence type="ECO:0000259" key="2">
    <source>
        <dbReference type="PROSITE" id="PS00036"/>
    </source>
</evidence>
<feature type="region of interest" description="Disordered" evidence="1">
    <location>
        <begin position="1"/>
        <end position="87"/>
    </location>
</feature>
<name>A0A8K0W3P6_9PLEO</name>
<feature type="domain" description="BZIP" evidence="2">
    <location>
        <begin position="40"/>
        <end position="54"/>
    </location>
</feature>